<dbReference type="STRING" id="1121345.SAMN02745217_03697"/>
<accession>A0A1M7YIS8</accession>
<evidence type="ECO:0000313" key="1">
    <source>
        <dbReference type="EMBL" id="SHO52523.1"/>
    </source>
</evidence>
<protein>
    <submittedName>
        <fullName evidence="1">Uncharacterized protein</fullName>
    </submittedName>
</protein>
<reference evidence="1 2" key="1">
    <citation type="submission" date="2016-12" db="EMBL/GenBank/DDBJ databases">
        <authorList>
            <person name="Song W.-J."/>
            <person name="Kurnit D.M."/>
        </authorList>
    </citation>
    <scope>NUCLEOTIDE SEQUENCE [LARGE SCALE GENOMIC DNA]</scope>
    <source>
        <strain evidence="1 2">DSM 12503</strain>
    </source>
</reference>
<dbReference type="Proteomes" id="UP000184612">
    <property type="component" value="Unassembled WGS sequence"/>
</dbReference>
<proteinExistence type="predicted"/>
<gene>
    <name evidence="1" type="ORF">SAMN02745217_03697</name>
</gene>
<dbReference type="AlphaFoldDB" id="A0A1M7YIS8"/>
<keyword evidence="2" id="KW-1185">Reference proteome</keyword>
<sequence length="204" mass="24096">MDMFKKVKYYIIVADNGFVIKNEINQSENIIEFPAYIPNVPFYLHLFDENNNEIKNITNHIKNLKMKNVSVIMPDDTLDIYVDKKIFLDYFYTFGAKKVEVNYQCLLLTQYGNHYISFSKTARNMAIQYIKGGKSLAQKYYDKDFKDIEQIRKDMQRLHIDCEYGNQTVYINNVNNNMDLFENIGNLVTRSDIFNNAMNNLPEL</sequence>
<evidence type="ECO:0000313" key="2">
    <source>
        <dbReference type="Proteomes" id="UP000184612"/>
    </source>
</evidence>
<organism evidence="1 2">
    <name type="scientific">Anaerocolumna xylanovorans DSM 12503</name>
    <dbReference type="NCBI Taxonomy" id="1121345"/>
    <lineage>
        <taxon>Bacteria</taxon>
        <taxon>Bacillati</taxon>
        <taxon>Bacillota</taxon>
        <taxon>Clostridia</taxon>
        <taxon>Lachnospirales</taxon>
        <taxon>Lachnospiraceae</taxon>
        <taxon>Anaerocolumna</taxon>
    </lineage>
</organism>
<name>A0A1M7YIS8_9FIRM</name>
<dbReference type="EMBL" id="FRFD01000011">
    <property type="protein sequence ID" value="SHO52523.1"/>
    <property type="molecule type" value="Genomic_DNA"/>
</dbReference>